<dbReference type="EMBL" id="CADEHS020000225">
    <property type="protein sequence ID" value="CAG9951051.1"/>
    <property type="molecule type" value="Genomic_DNA"/>
</dbReference>
<evidence type="ECO:0000313" key="1">
    <source>
        <dbReference type="EMBL" id="CAG9951051.1"/>
    </source>
</evidence>
<reference evidence="1" key="1">
    <citation type="submission" date="2020-04" db="EMBL/GenBank/DDBJ databases">
        <authorList>
            <person name="Broberg M."/>
        </authorList>
    </citation>
    <scope>NUCLEOTIDE SEQUENCE</scope>
</reference>
<dbReference type="Proteomes" id="UP000836387">
    <property type="component" value="Unassembled WGS sequence"/>
</dbReference>
<accession>A0ACA9UCV5</accession>
<gene>
    <name evidence="1" type="ORF">CRV2_00018849</name>
</gene>
<keyword evidence="2" id="KW-1185">Reference proteome</keyword>
<proteinExistence type="predicted"/>
<reference evidence="1" key="2">
    <citation type="submission" date="2021-10" db="EMBL/GenBank/DDBJ databases">
        <authorList>
            <person name="Piombo E."/>
        </authorList>
    </citation>
    <scope>NUCLEOTIDE SEQUENCE</scope>
</reference>
<sequence length="192" mass="21455">MAWEIKVPEVFLRPRPSLYLARHAISSSWRVTSARRAYGLYSLRHSGIQIITSRPTHGRLDQGRRVFKFDPSTHQFNKNLADSDLSRTLSTRVDATTTAEEALPNAYNDLRFGPEGEVIVDMITQDDYSVARAVEAITALTSAAASAAANSSPNDPTDIPLYYHADNVALAIHGLSRRVRHDRQSKLIDFYV</sequence>
<evidence type="ECO:0000313" key="2">
    <source>
        <dbReference type="Proteomes" id="UP000836387"/>
    </source>
</evidence>
<comment type="caution">
    <text evidence="1">The sequence shown here is derived from an EMBL/GenBank/DDBJ whole genome shotgun (WGS) entry which is preliminary data.</text>
</comment>
<protein>
    <submittedName>
        <fullName evidence="1">Uncharacterized protein</fullName>
    </submittedName>
</protein>
<organism evidence="1 2">
    <name type="scientific">Clonostachys rosea f. rosea IK726</name>
    <dbReference type="NCBI Taxonomy" id="1349383"/>
    <lineage>
        <taxon>Eukaryota</taxon>
        <taxon>Fungi</taxon>
        <taxon>Dikarya</taxon>
        <taxon>Ascomycota</taxon>
        <taxon>Pezizomycotina</taxon>
        <taxon>Sordariomycetes</taxon>
        <taxon>Hypocreomycetidae</taxon>
        <taxon>Hypocreales</taxon>
        <taxon>Bionectriaceae</taxon>
        <taxon>Clonostachys</taxon>
    </lineage>
</organism>
<name>A0ACA9UCV5_BIOOC</name>